<sequence>MHITIRLAWHSNGWNGKVCSNPEENTYCIGQQSYPGDYIKGAIELAKKNNPSLKAKPCLTAEGIPVCGFSINAFGGNKTKAAINPPTWFNKEARPALIDIPESTVCIWNYEGMYSDDVNREPGKGQKYDYNQRLKNANDYFDRLRQTEGKSLLFYYANYSNPFSEDEQQNYVIVGVSRLKKVGKIHYYDGVSEEIKKKYAGGFVWQMPVSSNYPDEGFVIPYHKYMDRPEVLERILLVPDNKRNFKYATREVPDDDALALVERMIEIASFLIELGDDSQNWVERRKWLLSLFSDLWKKRGAYPGLPQMLSIVGFEEAIEFYKEQTRNQLDKEAYKQLNELLIGNIKTIEGLRVSSQKLAEVKRNWKLREADEQELLLQFIPRFALSVNQIKNILQPARESNSLYCSLTDISQNPYLLCEQYVGDNDDDIISFHSIDHGILPNPELGLEPIFTKNSAERFRALCVEVLKRENIHSFVSQTNVLFNLNQRLSYLPEWKNHQFTPRYFDVDAEFIEQAITIRKHEGGENYLYLNSVREDEKLIFSTIKNINTEDIQLRVTIDEDHFYHLLKDPNSSLNEKAPKEYDKALKGQAKVCVKVFTKPVCIISGAAGTGKTTILKSIIRSIEKAHGIGTGIILLAPTGKASVRMSEKTVKKSSTIHSFLAGNGWLNDNFTFKRYGKEVDTISTLIIDECSMIDLSLFATLFKSINWNSIQRLILVGDPNQLPPIGRGKVFNDIIAWMNRECPDNLGKLTINVRQLENLVNKSGNGILELADIYIQEKQAGESFNKAHQETILKKVQQGGVIDKDLTVHYWKEMTDLELMLKSVIITDLEQETGTKAEEGKAYEVWGRAIRKAGKFPDPSYLQILSPFRGEFYGTDYLNSFFQQLFNGYQANKTVLDGIALYDKVLQIRNRPQSNKISAYSWKEGKNVKIDIYNGELGFVYPHPFDKSKTSWSEFRLQKFHVKFERRDDYSVNYGYLEGYDNKPMFYEPVDENLELGYVISVHKAQGSEFNRTYLVLPKKKSSLLSMELLYTAITRAQTHLTIFAQDDVSTFIELSKSEKSNTRRINSSIFYFNPIPDSLFTLNGNWYEDQKVVSTLAEYFVRSKSEMNIANILHLNKIPFKYEVPKFAKDGSMYLPDFTILWKGEEYYWEHVGRLDLPNYKNHWETKQKWYEKHFPDKLITTYEGTNQTTQIKEMLRDKFRITIN</sequence>
<keyword evidence="5" id="KW-1185">Reference proteome</keyword>
<keyword evidence="1" id="KW-0547">Nucleotide-binding</keyword>
<comment type="caution">
    <text evidence="4">The sequence shown here is derived from an EMBL/GenBank/DDBJ whole genome shotgun (WGS) entry which is preliminary data.</text>
</comment>
<dbReference type="Gene3D" id="3.40.50.300">
    <property type="entry name" value="P-loop containing nucleotide triphosphate hydrolases"/>
    <property type="match status" value="2"/>
</dbReference>
<keyword evidence="2" id="KW-0067">ATP-binding</keyword>
<dbReference type="InterPro" id="IPR027417">
    <property type="entry name" value="P-loop_NTPase"/>
</dbReference>
<protein>
    <submittedName>
        <fullName evidence="4">AAA family ATPase</fullName>
    </submittedName>
</protein>
<dbReference type="Pfam" id="PF13245">
    <property type="entry name" value="AAA_19"/>
    <property type="match status" value="1"/>
</dbReference>
<dbReference type="GO" id="GO:0003678">
    <property type="term" value="F:DNA helicase activity"/>
    <property type="evidence" value="ECO:0007669"/>
    <property type="project" value="UniProtKB-ARBA"/>
</dbReference>
<dbReference type="CDD" id="cd17933">
    <property type="entry name" value="DEXSc_RecD-like"/>
    <property type="match status" value="1"/>
</dbReference>
<reference evidence="4 5" key="1">
    <citation type="submission" date="2019-09" db="EMBL/GenBank/DDBJ databases">
        <title>Genome sequence of Adhaeribacter sp. M2.</title>
        <authorList>
            <person name="Srinivasan S."/>
        </authorList>
    </citation>
    <scope>NUCLEOTIDE SEQUENCE [LARGE SCALE GENOMIC DNA]</scope>
    <source>
        <strain evidence="4 5">M2</strain>
    </source>
</reference>
<evidence type="ECO:0000259" key="3">
    <source>
        <dbReference type="Pfam" id="PF13538"/>
    </source>
</evidence>
<gene>
    <name evidence="4" type="ORF">F0P94_14730</name>
</gene>
<dbReference type="PANTHER" id="PTHR43788:SF6">
    <property type="entry name" value="DNA HELICASE B"/>
    <property type="match status" value="1"/>
</dbReference>
<dbReference type="Gene3D" id="3.40.91.30">
    <property type="match status" value="1"/>
</dbReference>
<evidence type="ECO:0000256" key="2">
    <source>
        <dbReference type="ARBA" id="ARBA00022840"/>
    </source>
</evidence>
<organism evidence="4 5">
    <name type="scientific">Adhaeribacter soli</name>
    <dbReference type="NCBI Taxonomy" id="2607655"/>
    <lineage>
        <taxon>Bacteria</taxon>
        <taxon>Pseudomonadati</taxon>
        <taxon>Bacteroidota</taxon>
        <taxon>Cytophagia</taxon>
        <taxon>Cytophagales</taxon>
        <taxon>Hymenobacteraceae</taxon>
        <taxon>Adhaeribacter</taxon>
    </lineage>
</organism>
<evidence type="ECO:0000313" key="5">
    <source>
        <dbReference type="Proteomes" id="UP000326570"/>
    </source>
</evidence>
<feature type="domain" description="UvrD-like helicase C-terminal" evidence="3">
    <location>
        <begin position="998"/>
        <end position="1044"/>
    </location>
</feature>
<dbReference type="AlphaFoldDB" id="A0A5N1IMS2"/>
<dbReference type="RefSeq" id="WP_150904670.1">
    <property type="nucleotide sequence ID" value="NZ_VTWT01000008.1"/>
</dbReference>
<evidence type="ECO:0000256" key="1">
    <source>
        <dbReference type="ARBA" id="ARBA00022741"/>
    </source>
</evidence>
<evidence type="ECO:0000313" key="4">
    <source>
        <dbReference type="EMBL" id="KAA9331147.1"/>
    </source>
</evidence>
<dbReference type="SUPFAM" id="SSF52540">
    <property type="entry name" value="P-loop containing nucleoside triphosphate hydrolases"/>
    <property type="match status" value="1"/>
</dbReference>
<dbReference type="EMBL" id="VTWT01000008">
    <property type="protein sequence ID" value="KAA9331147.1"/>
    <property type="molecule type" value="Genomic_DNA"/>
</dbReference>
<accession>A0A5N1IMS2</accession>
<dbReference type="GO" id="GO:0005524">
    <property type="term" value="F:ATP binding"/>
    <property type="evidence" value="ECO:0007669"/>
    <property type="project" value="UniProtKB-KW"/>
</dbReference>
<dbReference type="Pfam" id="PF13538">
    <property type="entry name" value="UvrD_C_2"/>
    <property type="match status" value="1"/>
</dbReference>
<proteinExistence type="predicted"/>
<dbReference type="InterPro" id="IPR027785">
    <property type="entry name" value="UvrD-like_helicase_C"/>
</dbReference>
<dbReference type="CDD" id="cd18809">
    <property type="entry name" value="SF1_C_RecD"/>
    <property type="match status" value="1"/>
</dbReference>
<name>A0A5N1IMS2_9BACT</name>
<dbReference type="InterPro" id="IPR050534">
    <property type="entry name" value="Coronavir_polyprotein_1ab"/>
</dbReference>
<dbReference type="PANTHER" id="PTHR43788">
    <property type="entry name" value="DNA2/NAM7 HELICASE FAMILY MEMBER"/>
    <property type="match status" value="1"/>
</dbReference>
<dbReference type="Proteomes" id="UP000326570">
    <property type="component" value="Unassembled WGS sequence"/>
</dbReference>